<reference evidence="1" key="1">
    <citation type="submission" date="2022-08" db="EMBL/GenBank/DDBJ databases">
        <title>Genome Sequence of Lecanicillium fungicola.</title>
        <authorList>
            <person name="Buettner E."/>
        </authorList>
    </citation>
    <scope>NUCLEOTIDE SEQUENCE</scope>
    <source>
        <strain evidence="1">Babe33</strain>
    </source>
</reference>
<accession>A0ACC1NFH5</accession>
<keyword evidence="2" id="KW-1185">Reference proteome</keyword>
<name>A0ACC1NFH5_9HYPO</name>
<sequence length="207" mass="24480">MSGIPRWQCDDLRPNNFLIDESKNIVAAIDWEFTYAAPTQFTLDPPWWLLLHVPEMWPAGMEDWAMHYDKRLHTWLSSIETAESATHPNTVPVKLSEYMRDSWTMGRFWLNYAARKNWAFDAIYWTYLDVRFFGERQHMEGPLWKARIGMLSAKEKLAMDAFVDKKMSDAKVRKLVTWTPGDARKRTAEVLMEDRYEPELSQVAQRQ</sequence>
<dbReference type="EMBL" id="JANJQO010000444">
    <property type="protein sequence ID" value="KAJ2977725.1"/>
    <property type="molecule type" value="Genomic_DNA"/>
</dbReference>
<comment type="caution">
    <text evidence="1">The sequence shown here is derived from an EMBL/GenBank/DDBJ whole genome shotgun (WGS) entry which is preliminary data.</text>
</comment>
<dbReference type="Proteomes" id="UP001143910">
    <property type="component" value="Unassembled WGS sequence"/>
</dbReference>
<organism evidence="1 2">
    <name type="scientific">Zarea fungicola</name>
    <dbReference type="NCBI Taxonomy" id="93591"/>
    <lineage>
        <taxon>Eukaryota</taxon>
        <taxon>Fungi</taxon>
        <taxon>Dikarya</taxon>
        <taxon>Ascomycota</taxon>
        <taxon>Pezizomycotina</taxon>
        <taxon>Sordariomycetes</taxon>
        <taxon>Hypocreomycetidae</taxon>
        <taxon>Hypocreales</taxon>
        <taxon>Cordycipitaceae</taxon>
        <taxon>Zarea</taxon>
    </lineage>
</organism>
<protein>
    <submittedName>
        <fullName evidence="1">Uncharacterized protein</fullName>
    </submittedName>
</protein>
<evidence type="ECO:0000313" key="1">
    <source>
        <dbReference type="EMBL" id="KAJ2977725.1"/>
    </source>
</evidence>
<gene>
    <name evidence="1" type="ORF">NQ176_g4211</name>
</gene>
<evidence type="ECO:0000313" key="2">
    <source>
        <dbReference type="Proteomes" id="UP001143910"/>
    </source>
</evidence>
<proteinExistence type="predicted"/>